<keyword evidence="4" id="KW-1185">Reference proteome</keyword>
<keyword evidence="2" id="KW-0812">Transmembrane</keyword>
<evidence type="ECO:0000256" key="1">
    <source>
        <dbReference type="SAM" id="MobiDB-lite"/>
    </source>
</evidence>
<feature type="transmembrane region" description="Helical" evidence="2">
    <location>
        <begin position="12"/>
        <end position="36"/>
    </location>
</feature>
<keyword evidence="2" id="KW-1133">Transmembrane helix</keyword>
<name>A0A9P5X2K7_9AGAR</name>
<evidence type="ECO:0000313" key="4">
    <source>
        <dbReference type="Proteomes" id="UP000807342"/>
    </source>
</evidence>
<evidence type="ECO:0000313" key="3">
    <source>
        <dbReference type="EMBL" id="KAF9443643.1"/>
    </source>
</evidence>
<gene>
    <name evidence="3" type="ORF">P691DRAFT_679154</name>
</gene>
<organism evidence="3 4">
    <name type="scientific">Macrolepiota fuliginosa MF-IS2</name>
    <dbReference type="NCBI Taxonomy" id="1400762"/>
    <lineage>
        <taxon>Eukaryota</taxon>
        <taxon>Fungi</taxon>
        <taxon>Dikarya</taxon>
        <taxon>Basidiomycota</taxon>
        <taxon>Agaricomycotina</taxon>
        <taxon>Agaricomycetes</taxon>
        <taxon>Agaricomycetidae</taxon>
        <taxon>Agaricales</taxon>
        <taxon>Agaricineae</taxon>
        <taxon>Agaricaceae</taxon>
        <taxon>Macrolepiota</taxon>
    </lineage>
</organism>
<dbReference type="Proteomes" id="UP000807342">
    <property type="component" value="Unassembled WGS sequence"/>
</dbReference>
<dbReference type="AlphaFoldDB" id="A0A9P5X2K7"/>
<feature type="transmembrane region" description="Helical" evidence="2">
    <location>
        <begin position="67"/>
        <end position="89"/>
    </location>
</feature>
<proteinExistence type="predicted"/>
<evidence type="ECO:0000256" key="2">
    <source>
        <dbReference type="SAM" id="Phobius"/>
    </source>
</evidence>
<feature type="compositionally biased region" description="Basic and acidic residues" evidence="1">
    <location>
        <begin position="208"/>
        <end position="220"/>
    </location>
</feature>
<feature type="transmembrane region" description="Helical" evidence="2">
    <location>
        <begin position="163"/>
        <end position="190"/>
    </location>
</feature>
<feature type="region of interest" description="Disordered" evidence="1">
    <location>
        <begin position="199"/>
        <end position="220"/>
    </location>
</feature>
<accession>A0A9P5X2K7</accession>
<feature type="transmembrane region" description="Helical" evidence="2">
    <location>
        <begin position="101"/>
        <end position="121"/>
    </location>
</feature>
<keyword evidence="2" id="KW-0472">Membrane</keyword>
<reference evidence="3" key="1">
    <citation type="submission" date="2020-11" db="EMBL/GenBank/DDBJ databases">
        <authorList>
            <consortium name="DOE Joint Genome Institute"/>
            <person name="Ahrendt S."/>
            <person name="Riley R."/>
            <person name="Andreopoulos W."/>
            <person name="Labutti K."/>
            <person name="Pangilinan J."/>
            <person name="Ruiz-Duenas F.J."/>
            <person name="Barrasa J.M."/>
            <person name="Sanchez-Garcia M."/>
            <person name="Camarero S."/>
            <person name="Miyauchi S."/>
            <person name="Serrano A."/>
            <person name="Linde D."/>
            <person name="Babiker R."/>
            <person name="Drula E."/>
            <person name="Ayuso-Fernandez I."/>
            <person name="Pacheco R."/>
            <person name="Padilla G."/>
            <person name="Ferreira P."/>
            <person name="Barriuso J."/>
            <person name="Kellner H."/>
            <person name="Castanera R."/>
            <person name="Alfaro M."/>
            <person name="Ramirez L."/>
            <person name="Pisabarro A.G."/>
            <person name="Kuo A."/>
            <person name="Tritt A."/>
            <person name="Lipzen A."/>
            <person name="He G."/>
            <person name="Yan M."/>
            <person name="Ng V."/>
            <person name="Cullen D."/>
            <person name="Martin F."/>
            <person name="Rosso M.-N."/>
            <person name="Henrissat B."/>
            <person name="Hibbett D."/>
            <person name="Martinez A.T."/>
            <person name="Grigoriev I.V."/>
        </authorList>
    </citation>
    <scope>NUCLEOTIDE SEQUENCE</scope>
    <source>
        <strain evidence="3">MF-IS2</strain>
    </source>
</reference>
<protein>
    <submittedName>
        <fullName evidence="3">Uncharacterized protein</fullName>
    </submittedName>
</protein>
<dbReference type="OrthoDB" id="2560085at2759"/>
<sequence length="220" mass="24328">MFRSNDVPLWTARVATLAMAWAWSIISFAAGINAVVKSNQDKAKIKDFAPRGTQVDINVNDVFRTGAIISAVSIVIFVLTSLYLILLFFRPTSFTRSRIVTAQGSLLAFFAVWLFATLVAYTHFFRTHSAIVNASINGLPLPDTLIRGVEKELGVTPVYKNIAYLRLVAILPWFNLLFTISAAVVLFMAASRAERVQAARPTEGPANDIDRTSETMDEKI</sequence>
<comment type="caution">
    <text evidence="3">The sequence shown here is derived from an EMBL/GenBank/DDBJ whole genome shotgun (WGS) entry which is preliminary data.</text>
</comment>
<dbReference type="EMBL" id="MU151451">
    <property type="protein sequence ID" value="KAF9443643.1"/>
    <property type="molecule type" value="Genomic_DNA"/>
</dbReference>